<gene>
    <name evidence="1" type="ORF">SAY86_009098</name>
</gene>
<proteinExistence type="predicted"/>
<evidence type="ECO:0000313" key="2">
    <source>
        <dbReference type="Proteomes" id="UP001346149"/>
    </source>
</evidence>
<reference evidence="1 2" key="1">
    <citation type="journal article" date="2023" name="Hortic Res">
        <title>Pangenome of water caltrop reveals structural variations and asymmetric subgenome divergence after allopolyploidization.</title>
        <authorList>
            <person name="Zhang X."/>
            <person name="Chen Y."/>
            <person name="Wang L."/>
            <person name="Yuan Y."/>
            <person name="Fang M."/>
            <person name="Shi L."/>
            <person name="Lu R."/>
            <person name="Comes H.P."/>
            <person name="Ma Y."/>
            <person name="Chen Y."/>
            <person name="Huang G."/>
            <person name="Zhou Y."/>
            <person name="Zheng Z."/>
            <person name="Qiu Y."/>
        </authorList>
    </citation>
    <scope>NUCLEOTIDE SEQUENCE [LARGE SCALE GENOMIC DNA]</scope>
    <source>
        <strain evidence="1">F231</strain>
    </source>
</reference>
<dbReference type="PANTHER" id="PTHR33450:SF31">
    <property type="entry name" value="EMB|CAB67623.1"/>
    <property type="match status" value="1"/>
</dbReference>
<evidence type="ECO:0000313" key="1">
    <source>
        <dbReference type="EMBL" id="KAK4763330.1"/>
    </source>
</evidence>
<keyword evidence="2" id="KW-1185">Reference proteome</keyword>
<accession>A0AAN7KIC2</accession>
<comment type="caution">
    <text evidence="1">The sequence shown here is derived from an EMBL/GenBank/DDBJ whole genome shotgun (WGS) entry which is preliminary data.</text>
</comment>
<name>A0AAN7KIC2_TRANT</name>
<dbReference type="Proteomes" id="UP001346149">
    <property type="component" value="Unassembled WGS sequence"/>
</dbReference>
<dbReference type="InterPro" id="IPR008480">
    <property type="entry name" value="DUF761_pln"/>
</dbReference>
<dbReference type="AlphaFoldDB" id="A0AAN7KIC2"/>
<organism evidence="1 2">
    <name type="scientific">Trapa natans</name>
    <name type="common">Water chestnut</name>
    <dbReference type="NCBI Taxonomy" id="22666"/>
    <lineage>
        <taxon>Eukaryota</taxon>
        <taxon>Viridiplantae</taxon>
        <taxon>Streptophyta</taxon>
        <taxon>Embryophyta</taxon>
        <taxon>Tracheophyta</taxon>
        <taxon>Spermatophyta</taxon>
        <taxon>Magnoliopsida</taxon>
        <taxon>eudicotyledons</taxon>
        <taxon>Gunneridae</taxon>
        <taxon>Pentapetalae</taxon>
        <taxon>rosids</taxon>
        <taxon>malvids</taxon>
        <taxon>Myrtales</taxon>
        <taxon>Lythraceae</taxon>
        <taxon>Trapa</taxon>
    </lineage>
</organism>
<dbReference type="EMBL" id="JAXQNO010000024">
    <property type="protein sequence ID" value="KAK4763330.1"/>
    <property type="molecule type" value="Genomic_DNA"/>
</dbReference>
<dbReference type="Pfam" id="PF05553">
    <property type="entry name" value="DUF761"/>
    <property type="match status" value="1"/>
</dbReference>
<evidence type="ECO:0008006" key="3">
    <source>
        <dbReference type="Google" id="ProtNLM"/>
    </source>
</evidence>
<dbReference type="PANTHER" id="PTHR33450">
    <property type="entry name" value="EMB|CAB67623.1-RELATED"/>
    <property type="match status" value="1"/>
</dbReference>
<sequence>MKNKASLFLKQIISSLASIAKSKSSTIRSKAAAAAHAHGRYLLLQLTLAKKKAALNSISSKIHRLLGHGRHDSSEEGEDEAMVVYIGRADGPHPSSISAHVTDDDKYPDLRHSLFDEGEVEEDDDLGRSVIDIVKDSKEGSFILEDDIDQVADLFIKRFYRQIRLQKLESFKRLQAMLARGT</sequence>
<protein>
    <recommendedName>
        <fullName evidence="3">DUF761 domain-containing protein</fullName>
    </recommendedName>
</protein>